<evidence type="ECO:0000256" key="8">
    <source>
        <dbReference type="ARBA" id="ARBA00033392"/>
    </source>
</evidence>
<organism evidence="11">
    <name type="scientific">Archaeoglobus fulgidus</name>
    <dbReference type="NCBI Taxonomy" id="2234"/>
    <lineage>
        <taxon>Archaea</taxon>
        <taxon>Methanobacteriati</taxon>
        <taxon>Methanobacteriota</taxon>
        <taxon>Archaeoglobi</taxon>
        <taxon>Archaeoglobales</taxon>
        <taxon>Archaeoglobaceae</taxon>
        <taxon>Archaeoglobus</taxon>
    </lineage>
</organism>
<evidence type="ECO:0000256" key="4">
    <source>
        <dbReference type="ARBA" id="ARBA00022679"/>
    </source>
</evidence>
<keyword evidence="6" id="KW-0819">tRNA processing</keyword>
<accession>A0A7J2TIJ5</accession>
<dbReference type="Pfam" id="PF02475">
    <property type="entry name" value="TRM5-TYW2_MTfase"/>
    <property type="match status" value="1"/>
</dbReference>
<evidence type="ECO:0000256" key="5">
    <source>
        <dbReference type="ARBA" id="ARBA00022691"/>
    </source>
</evidence>
<dbReference type="Gene3D" id="3.40.50.150">
    <property type="entry name" value="Vaccinia Virus protein VP39"/>
    <property type="match status" value="1"/>
</dbReference>
<dbReference type="SUPFAM" id="SSF53335">
    <property type="entry name" value="S-adenosyl-L-methionine-dependent methyltransferases"/>
    <property type="match status" value="1"/>
</dbReference>
<dbReference type="CDD" id="cd02440">
    <property type="entry name" value="AdoMet_MTases"/>
    <property type="match status" value="1"/>
</dbReference>
<dbReference type="InterPro" id="IPR056744">
    <property type="entry name" value="TRM5/TYW2-like_N"/>
</dbReference>
<dbReference type="FunFam" id="3.30.300.110:FF:000001">
    <property type="entry name" value="tRNA (guanine(37)-N1)-methyltransferase"/>
    <property type="match status" value="1"/>
</dbReference>
<dbReference type="Pfam" id="PF25133">
    <property type="entry name" value="TYW2_N_2"/>
    <property type="match status" value="1"/>
</dbReference>
<evidence type="ECO:0000256" key="2">
    <source>
        <dbReference type="ARBA" id="ARBA00022490"/>
    </source>
</evidence>
<comment type="caution">
    <text evidence="11">The sequence shown here is derived from an EMBL/GenBank/DDBJ whole genome shotgun (WGS) entry which is preliminary data.</text>
</comment>
<dbReference type="Gene3D" id="3.30.300.110">
    <property type="entry name" value="Met-10+ protein-like domains"/>
    <property type="match status" value="1"/>
</dbReference>
<evidence type="ECO:0000256" key="7">
    <source>
        <dbReference type="ARBA" id="ARBA00029736"/>
    </source>
</evidence>
<dbReference type="PANTHER" id="PTHR23245">
    <property type="entry name" value="TRNA METHYLTRANSFERASE"/>
    <property type="match status" value="1"/>
</dbReference>
<keyword evidence="5" id="KW-0949">S-adenosyl-L-methionine</keyword>
<dbReference type="InterPro" id="IPR030382">
    <property type="entry name" value="MeTrfase_TRM5/TYW2"/>
</dbReference>
<dbReference type="PROSITE" id="PS51684">
    <property type="entry name" value="SAM_MT_TRM5_TYW2"/>
    <property type="match status" value="1"/>
</dbReference>
<dbReference type="EMBL" id="DSLA01000026">
    <property type="protein sequence ID" value="HEH34842.1"/>
    <property type="molecule type" value="Genomic_DNA"/>
</dbReference>
<dbReference type="PANTHER" id="PTHR23245:SF36">
    <property type="entry name" value="TRNA (GUANINE(37)-N1)-METHYLTRANSFERASE"/>
    <property type="match status" value="1"/>
</dbReference>
<feature type="domain" description="SAM-dependent methyltransferase TRM5/TYW2-type" evidence="10">
    <location>
        <begin position="23"/>
        <end position="273"/>
    </location>
</feature>
<evidence type="ECO:0000256" key="3">
    <source>
        <dbReference type="ARBA" id="ARBA00022603"/>
    </source>
</evidence>
<keyword evidence="3 11" id="KW-0489">Methyltransferase</keyword>
<dbReference type="AlphaFoldDB" id="A0A7J2TIJ5"/>
<evidence type="ECO:0000256" key="9">
    <source>
        <dbReference type="ARBA" id="ARBA00047783"/>
    </source>
</evidence>
<keyword evidence="4 11" id="KW-0808">Transferase</keyword>
<name>A0A7J2TIJ5_ARCFL</name>
<dbReference type="GO" id="GO:0002939">
    <property type="term" value="P:tRNA N1-guanine methylation"/>
    <property type="evidence" value="ECO:0007669"/>
    <property type="project" value="TreeGrafter"/>
</dbReference>
<reference evidence="11" key="1">
    <citation type="journal article" date="2020" name="mSystems">
        <title>Genome- and Community-Level Interaction Insights into Carbon Utilization and Element Cycling Functions of Hydrothermarchaeota in Hydrothermal Sediment.</title>
        <authorList>
            <person name="Zhou Z."/>
            <person name="Liu Y."/>
            <person name="Xu W."/>
            <person name="Pan J."/>
            <person name="Luo Z.H."/>
            <person name="Li M."/>
        </authorList>
    </citation>
    <scope>NUCLEOTIDE SEQUENCE [LARGE SCALE GENOMIC DNA]</scope>
    <source>
        <strain evidence="11">SpSt-26</strain>
    </source>
</reference>
<evidence type="ECO:0000256" key="6">
    <source>
        <dbReference type="ARBA" id="ARBA00022694"/>
    </source>
</evidence>
<evidence type="ECO:0000256" key="1">
    <source>
        <dbReference type="ARBA" id="ARBA00012807"/>
    </source>
</evidence>
<gene>
    <name evidence="11" type="ORF">ENP88_01530</name>
</gene>
<protein>
    <recommendedName>
        <fullName evidence="1">tRNA (guanine(37)-N(1))-methyltransferase</fullName>
        <ecNumber evidence="1">2.1.1.228</ecNumber>
    </recommendedName>
    <alternativeName>
        <fullName evidence="7">M1G-methyltransferase</fullName>
    </alternativeName>
    <alternativeName>
        <fullName evidence="8">tRNA [GM37] methyltransferase</fullName>
    </alternativeName>
</protein>
<comment type="catalytic activity">
    <reaction evidence="9">
        <text>guanosine(37) in tRNA + S-adenosyl-L-methionine = N(1)-methylguanosine(37) in tRNA + S-adenosyl-L-homocysteine + H(+)</text>
        <dbReference type="Rhea" id="RHEA:36899"/>
        <dbReference type="Rhea" id="RHEA-COMP:10145"/>
        <dbReference type="Rhea" id="RHEA-COMP:10147"/>
        <dbReference type="ChEBI" id="CHEBI:15378"/>
        <dbReference type="ChEBI" id="CHEBI:57856"/>
        <dbReference type="ChEBI" id="CHEBI:59789"/>
        <dbReference type="ChEBI" id="CHEBI:73542"/>
        <dbReference type="ChEBI" id="CHEBI:74269"/>
        <dbReference type="EC" id="2.1.1.228"/>
    </reaction>
</comment>
<dbReference type="EC" id="2.1.1.228" evidence="1"/>
<dbReference type="InterPro" id="IPR029063">
    <property type="entry name" value="SAM-dependent_MTases_sf"/>
</dbReference>
<dbReference type="GO" id="GO:0005737">
    <property type="term" value="C:cytoplasm"/>
    <property type="evidence" value="ECO:0007669"/>
    <property type="project" value="TreeGrafter"/>
</dbReference>
<evidence type="ECO:0000313" key="11">
    <source>
        <dbReference type="EMBL" id="HEH34842.1"/>
    </source>
</evidence>
<sequence>MSLKDVLKGKLSEEELKLLRRSFEIIGHIAIVDIPEKLMPKKDLIISAILSRHKNVKTILRKVGEVDGLFRVASYEKLFGEETETIAKEHGCRFLVDPTKVYFSSKLSFERERIARLVKEGERVLVMFAGVGPFAIVIAKLSKAREVIGVELNKAAVEYFRKNIRLNKVENVVAIEGDVADVVPRLEGKFDRILMPAPYSAEKFVHLVKGKVVKGGFVHYYTFESENLEMELPKKVEEIFLKNGIKVKTRFMRRCGNFAPYVNRYVLDLEYLGEL</sequence>
<dbReference type="GO" id="GO:0052906">
    <property type="term" value="F:tRNA (guanine(37)-N1)-methyltransferase activity"/>
    <property type="evidence" value="ECO:0007669"/>
    <property type="project" value="UniProtKB-EC"/>
</dbReference>
<dbReference type="InterPro" id="IPR056743">
    <property type="entry name" value="TRM5-TYW2-like_MTfase"/>
</dbReference>
<proteinExistence type="predicted"/>
<evidence type="ECO:0000259" key="10">
    <source>
        <dbReference type="PROSITE" id="PS51684"/>
    </source>
</evidence>
<keyword evidence="2" id="KW-0963">Cytoplasm</keyword>